<comment type="caution">
    <text evidence="1">The sequence shown here is derived from an EMBL/GenBank/DDBJ whole genome shotgun (WGS) entry which is preliminary data.</text>
</comment>
<proteinExistence type="predicted"/>
<gene>
    <name evidence="1" type="ORF">ACFPU1_06280</name>
</gene>
<name>A0ABW0YLV4_9BACI</name>
<reference evidence="2" key="1">
    <citation type="journal article" date="2019" name="Int. J. Syst. Evol. Microbiol.">
        <title>The Global Catalogue of Microorganisms (GCM) 10K type strain sequencing project: providing services to taxonomists for standard genome sequencing and annotation.</title>
        <authorList>
            <consortium name="The Broad Institute Genomics Platform"/>
            <consortium name="The Broad Institute Genome Sequencing Center for Infectious Disease"/>
            <person name="Wu L."/>
            <person name="Ma J."/>
        </authorList>
    </citation>
    <scope>NUCLEOTIDE SEQUENCE [LARGE SCALE GENOMIC DNA]</scope>
    <source>
        <strain evidence="2">CECT 7184</strain>
    </source>
</reference>
<dbReference type="EMBL" id="JBHSOZ010000003">
    <property type="protein sequence ID" value="MFC5712382.1"/>
    <property type="molecule type" value="Genomic_DNA"/>
</dbReference>
<accession>A0ABW0YLV4</accession>
<dbReference type="RefSeq" id="WP_232725490.1">
    <property type="nucleotide sequence ID" value="NZ_JBHSOZ010000003.1"/>
</dbReference>
<evidence type="ECO:0000313" key="2">
    <source>
        <dbReference type="Proteomes" id="UP001596142"/>
    </source>
</evidence>
<organism evidence="1 2">
    <name type="scientific">Thalassorhabdus alkalitolerans</name>
    <dbReference type="NCBI Taxonomy" id="2282697"/>
    <lineage>
        <taxon>Bacteria</taxon>
        <taxon>Bacillati</taxon>
        <taxon>Bacillota</taxon>
        <taxon>Bacilli</taxon>
        <taxon>Bacillales</taxon>
        <taxon>Bacillaceae</taxon>
        <taxon>Thalassorhabdus</taxon>
    </lineage>
</organism>
<dbReference type="Proteomes" id="UP001596142">
    <property type="component" value="Unassembled WGS sequence"/>
</dbReference>
<sequence length="76" mass="8902">MSKRGVRVMKHELTTKELAFIEDEIRAEEIIAKTMNWCAAQCSDHDLRSMLEDLAEVHQFNIADLSQYFNKSRMVQ</sequence>
<keyword evidence="2" id="KW-1185">Reference proteome</keyword>
<evidence type="ECO:0000313" key="1">
    <source>
        <dbReference type="EMBL" id="MFC5712382.1"/>
    </source>
</evidence>
<protein>
    <submittedName>
        <fullName evidence="1">Uncharacterized protein</fullName>
    </submittedName>
</protein>